<protein>
    <recommendedName>
        <fullName evidence="5">TonB-dependent receptor plug domain-containing protein</fullName>
    </recommendedName>
</protein>
<feature type="signal peptide" evidence="2">
    <location>
        <begin position="1"/>
        <end position="21"/>
    </location>
</feature>
<comment type="caution">
    <text evidence="3">The sequence shown here is derived from an EMBL/GenBank/DDBJ whole genome shotgun (WGS) entry which is preliminary data.</text>
</comment>
<name>A0ABR9XJZ7_9SPHI</name>
<feature type="chain" id="PRO_5046149108" description="TonB-dependent receptor plug domain-containing protein" evidence="2">
    <location>
        <begin position="22"/>
        <end position="149"/>
    </location>
</feature>
<keyword evidence="1" id="KW-0812">Transmembrane</keyword>
<dbReference type="InterPro" id="IPR037066">
    <property type="entry name" value="Plug_dom_sf"/>
</dbReference>
<evidence type="ECO:0000256" key="2">
    <source>
        <dbReference type="SAM" id="SignalP"/>
    </source>
</evidence>
<keyword evidence="4" id="KW-1185">Reference proteome</keyword>
<organism evidence="3 4">
    <name type="scientific">Mucilaginibacter boryungensis</name>
    <dbReference type="NCBI Taxonomy" id="768480"/>
    <lineage>
        <taxon>Bacteria</taxon>
        <taxon>Pseudomonadati</taxon>
        <taxon>Bacteroidota</taxon>
        <taxon>Sphingobacteriia</taxon>
        <taxon>Sphingobacteriales</taxon>
        <taxon>Sphingobacteriaceae</taxon>
        <taxon>Mucilaginibacter</taxon>
    </lineage>
</organism>
<accession>A0ABR9XJZ7</accession>
<keyword evidence="1" id="KW-0998">Cell outer membrane</keyword>
<keyword evidence="2" id="KW-0732">Signal</keyword>
<keyword evidence="1" id="KW-0472">Membrane</keyword>
<reference evidence="3 4" key="1">
    <citation type="submission" date="2020-10" db="EMBL/GenBank/DDBJ databases">
        <title>Mucilaginibacter mali sp. nov., isolated from rhizosphere soil of apple orchard.</title>
        <authorList>
            <person name="Lee J.-S."/>
            <person name="Kim H.S."/>
            <person name="Kim J.-S."/>
        </authorList>
    </citation>
    <scope>NUCLEOTIDE SEQUENCE [LARGE SCALE GENOMIC DNA]</scope>
    <source>
        <strain evidence="3 4">KCTC 23157</strain>
    </source>
</reference>
<dbReference type="InterPro" id="IPR039426">
    <property type="entry name" value="TonB-dep_rcpt-like"/>
</dbReference>
<keyword evidence="1" id="KW-1134">Transmembrane beta strand</keyword>
<dbReference type="PROSITE" id="PS52016">
    <property type="entry name" value="TONB_DEPENDENT_REC_3"/>
    <property type="match status" value="1"/>
</dbReference>
<dbReference type="Gene3D" id="2.170.130.10">
    <property type="entry name" value="TonB-dependent receptor, plug domain"/>
    <property type="match status" value="1"/>
</dbReference>
<keyword evidence="1" id="KW-0813">Transport</keyword>
<dbReference type="SUPFAM" id="SSF56935">
    <property type="entry name" value="Porins"/>
    <property type="match status" value="1"/>
</dbReference>
<gene>
    <name evidence="3" type="ORF">IRJ18_15160</name>
</gene>
<proteinExistence type="inferred from homology"/>
<evidence type="ECO:0000313" key="4">
    <source>
        <dbReference type="Proteomes" id="UP000632774"/>
    </source>
</evidence>
<dbReference type="RefSeq" id="WP_194107160.1">
    <property type="nucleotide sequence ID" value="NZ_JADFFM010000002.1"/>
</dbReference>
<evidence type="ECO:0000256" key="1">
    <source>
        <dbReference type="PROSITE-ProRule" id="PRU01360"/>
    </source>
</evidence>
<comment type="similarity">
    <text evidence="1">Belongs to the TonB-dependent receptor family.</text>
</comment>
<comment type="subcellular location">
    <subcellularLocation>
        <location evidence="1">Cell outer membrane</location>
        <topology evidence="1">Multi-pass membrane protein</topology>
    </subcellularLocation>
</comment>
<evidence type="ECO:0008006" key="5">
    <source>
        <dbReference type="Google" id="ProtNLM"/>
    </source>
</evidence>
<sequence length="149" mass="16086">MRSVFLAILSVLIHAISVAQKDSSPVLTTAKPPLIIKSTKPLQAFTRIETSKHPDTNKYTIRICAPSRGKLMQPLYIIFLNGKAIFRSDTSQTNPVAAINPQDIDKIDILKNSTAVEKYGNAAKNGVVLITLKSGSPGINKIFNSGPGN</sequence>
<dbReference type="Proteomes" id="UP000632774">
    <property type="component" value="Unassembled WGS sequence"/>
</dbReference>
<evidence type="ECO:0000313" key="3">
    <source>
        <dbReference type="EMBL" id="MBE9667712.1"/>
    </source>
</evidence>
<dbReference type="EMBL" id="JADFFM010000002">
    <property type="protein sequence ID" value="MBE9667712.1"/>
    <property type="molecule type" value="Genomic_DNA"/>
</dbReference>